<proteinExistence type="predicted"/>
<feature type="region of interest" description="Disordered" evidence="2">
    <location>
        <begin position="625"/>
        <end position="647"/>
    </location>
</feature>
<evidence type="ECO:0000259" key="3">
    <source>
        <dbReference type="Pfam" id="PF11500"/>
    </source>
</evidence>
<feature type="compositionally biased region" description="Basic and acidic residues" evidence="2">
    <location>
        <begin position="536"/>
        <end position="545"/>
    </location>
</feature>
<dbReference type="EMBL" id="PDNA01000149">
    <property type="protein sequence ID" value="PGH10140.1"/>
    <property type="molecule type" value="Genomic_DNA"/>
</dbReference>
<feature type="compositionally biased region" description="Polar residues" evidence="2">
    <location>
        <begin position="522"/>
        <end position="531"/>
    </location>
</feature>
<dbReference type="InterPro" id="IPR021589">
    <property type="entry name" value="Cut12"/>
</dbReference>
<feature type="region of interest" description="Disordered" evidence="2">
    <location>
        <begin position="500"/>
        <end position="568"/>
    </location>
</feature>
<comment type="caution">
    <text evidence="4">The sequence shown here is derived from an EMBL/GenBank/DDBJ whole genome shotgun (WGS) entry which is preliminary data.</text>
</comment>
<evidence type="ECO:0000256" key="2">
    <source>
        <dbReference type="SAM" id="MobiDB-lite"/>
    </source>
</evidence>
<feature type="coiled-coil region" evidence="1">
    <location>
        <begin position="266"/>
        <end position="300"/>
    </location>
</feature>
<evidence type="ECO:0000313" key="4">
    <source>
        <dbReference type="EMBL" id="PGH10140.1"/>
    </source>
</evidence>
<keyword evidence="5" id="KW-1185">Reference proteome</keyword>
<dbReference type="STRING" id="1447883.A0A2B7XMI7"/>
<feature type="region of interest" description="Disordered" evidence="2">
    <location>
        <begin position="199"/>
        <end position="234"/>
    </location>
</feature>
<evidence type="ECO:0000313" key="5">
    <source>
        <dbReference type="Proteomes" id="UP000224634"/>
    </source>
</evidence>
<feature type="region of interest" description="Disordered" evidence="2">
    <location>
        <begin position="456"/>
        <end position="481"/>
    </location>
</feature>
<feature type="region of interest" description="Disordered" evidence="2">
    <location>
        <begin position="1"/>
        <end position="27"/>
    </location>
</feature>
<dbReference type="Pfam" id="PF11500">
    <property type="entry name" value="Cut12"/>
    <property type="match status" value="1"/>
</dbReference>
<feature type="region of interest" description="Disordered" evidence="2">
    <location>
        <begin position="148"/>
        <end position="168"/>
    </location>
</feature>
<reference evidence="4 5" key="1">
    <citation type="submission" date="2017-10" db="EMBL/GenBank/DDBJ databases">
        <title>Comparative genomics in systemic dimorphic fungi from Ajellomycetaceae.</title>
        <authorList>
            <person name="Munoz J.F."/>
            <person name="Mcewen J.G."/>
            <person name="Clay O.K."/>
            <person name="Cuomo C.A."/>
        </authorList>
    </citation>
    <scope>NUCLEOTIDE SEQUENCE [LARGE SCALE GENOMIC DNA]</scope>
    <source>
        <strain evidence="4 5">UAMH7299</strain>
    </source>
</reference>
<dbReference type="Proteomes" id="UP000224634">
    <property type="component" value="Unassembled WGS sequence"/>
</dbReference>
<dbReference type="AlphaFoldDB" id="A0A2B7XMI7"/>
<feature type="compositionally biased region" description="Polar residues" evidence="2">
    <location>
        <begin position="223"/>
        <end position="234"/>
    </location>
</feature>
<evidence type="ECO:0000256" key="1">
    <source>
        <dbReference type="SAM" id="Coils"/>
    </source>
</evidence>
<feature type="compositionally biased region" description="Acidic residues" evidence="2">
    <location>
        <begin position="213"/>
        <end position="222"/>
    </location>
</feature>
<gene>
    <name evidence="4" type="ORF">AJ80_07591</name>
</gene>
<feature type="region of interest" description="Disordered" evidence="2">
    <location>
        <begin position="748"/>
        <end position="767"/>
    </location>
</feature>
<organism evidence="4 5">
    <name type="scientific">Polytolypa hystricis (strain UAMH7299)</name>
    <dbReference type="NCBI Taxonomy" id="1447883"/>
    <lineage>
        <taxon>Eukaryota</taxon>
        <taxon>Fungi</taxon>
        <taxon>Dikarya</taxon>
        <taxon>Ascomycota</taxon>
        <taxon>Pezizomycotina</taxon>
        <taxon>Eurotiomycetes</taxon>
        <taxon>Eurotiomycetidae</taxon>
        <taxon>Onygenales</taxon>
        <taxon>Onygenales incertae sedis</taxon>
        <taxon>Polytolypa</taxon>
    </lineage>
</organism>
<protein>
    <recommendedName>
        <fullName evidence="3">Spindle pole body-associated protein cut12 domain-containing protein</fullName>
    </recommendedName>
</protein>
<accession>A0A2B7XMI7</accession>
<dbReference type="OrthoDB" id="5383703at2759"/>
<feature type="compositionally biased region" description="Basic and acidic residues" evidence="2">
    <location>
        <begin position="748"/>
        <end position="761"/>
    </location>
</feature>
<keyword evidence="1" id="KW-0175">Coiled coil</keyword>
<sequence>MLGWLGGSGRGQYTGFGDESKLAEAPETPGPVFAFRAFKSALLGTPGPVEDEEDLTVPIKPLTSAHNRAASELNLKRCAKPSTIETRATFPKPAEAPQPMASPTKSILLTPGTVATRRKTVSFGDGVVDNERKKSLLDINSDKDPLSGPITRQWGAEHAGGTRKNRSKLTQSLLDAREKKKIVDDDEFCNIIDWKENVSAQETSQPTKQEPTEIIEENDDDVTTNLEHPRSQSGNYWKSEYESYRAKTNREIKKLIQYRSVAKSYARKKEEEALRLAEKLKEEEAKVTEMERRVSELAAGVVGGTTGDEKEDMVKELSKQTALALQYKHKVDSLRKALERHGVVDAGGELYENKSPPDTITQRLYETKEALKQARTQQDRMKNQKSEMKELQNLAQSGELRASELRKENLTLKQTLNKVKEDIAKHEDRRKAKEARLKQRERKLETRIQDYRTRLNDLRQESQDAEKRLKASFEDEKKHMQETIDSLKLKISTMERTPYFRDDDTEYSPAKQYVAQNRDRVQNSTQGSRETSGGDGYRESKEGKRSPKKISPSDFTSPNKFDKSESRARVEKILHEKVRDHFEDEFTTDAFNPTLTEFTEGDLISFEDTPQKPNVRRDAALQNSTWASIPPSSPPFLPSEEPSLLDFPEKPTLKQNLAFRENPSPRPSMVYMASSPPKLADNARHHTHKSRSSLNPASVGVSLKNRQLQLIAEESEAATPSSPASVKLGALSEDRIAAAKARLKLKQQREAAKRERADGKENIWTLS</sequence>
<feature type="domain" description="Spindle pole body-associated protein cut12" evidence="3">
    <location>
        <begin position="163"/>
        <end position="309"/>
    </location>
</feature>
<feature type="compositionally biased region" description="Gly residues" evidence="2">
    <location>
        <begin position="1"/>
        <end position="14"/>
    </location>
</feature>
<feature type="compositionally biased region" description="Polar residues" evidence="2">
    <location>
        <begin position="199"/>
        <end position="209"/>
    </location>
</feature>
<name>A0A2B7XMI7_POLH7</name>
<feature type="region of interest" description="Disordered" evidence="2">
    <location>
        <begin position="674"/>
        <end position="700"/>
    </location>
</feature>